<dbReference type="AlphaFoldDB" id="A0A2G8S6I5"/>
<evidence type="ECO:0008006" key="4">
    <source>
        <dbReference type="Google" id="ProtNLM"/>
    </source>
</evidence>
<keyword evidence="1" id="KW-0732">Signal</keyword>
<evidence type="ECO:0000313" key="2">
    <source>
        <dbReference type="EMBL" id="PIL29383.1"/>
    </source>
</evidence>
<dbReference type="EMBL" id="AYKW01000023">
    <property type="protein sequence ID" value="PIL29383.1"/>
    <property type="molecule type" value="Genomic_DNA"/>
</dbReference>
<sequence length="51" mass="5241">MREPEHTFFVSLALSLSIAAALPDPGHHSAAGVAQERQTPGDGVLGFLALG</sequence>
<accession>A0A2G8S6I5</accession>
<proteinExistence type="predicted"/>
<feature type="chain" id="PRO_5013842835" description="Transporter" evidence="1">
    <location>
        <begin position="22"/>
        <end position="51"/>
    </location>
</feature>
<feature type="signal peptide" evidence="1">
    <location>
        <begin position="1"/>
        <end position="21"/>
    </location>
</feature>
<evidence type="ECO:0000256" key="1">
    <source>
        <dbReference type="SAM" id="SignalP"/>
    </source>
</evidence>
<protein>
    <recommendedName>
        <fullName evidence="4">Transporter</fullName>
    </recommendedName>
</protein>
<keyword evidence="3" id="KW-1185">Reference proteome</keyword>
<reference evidence="2 3" key="1">
    <citation type="journal article" date="2015" name="Sci. Rep.">
        <title>Chromosome-level genome map provides insights into diverse defense mechanisms in the medicinal fungus Ganoderma sinense.</title>
        <authorList>
            <person name="Zhu Y."/>
            <person name="Xu J."/>
            <person name="Sun C."/>
            <person name="Zhou S."/>
            <person name="Xu H."/>
            <person name="Nelson D.R."/>
            <person name="Qian J."/>
            <person name="Song J."/>
            <person name="Luo H."/>
            <person name="Xiang L."/>
            <person name="Li Y."/>
            <person name="Xu Z."/>
            <person name="Ji A."/>
            <person name="Wang L."/>
            <person name="Lu S."/>
            <person name="Hayward A."/>
            <person name="Sun W."/>
            <person name="Li X."/>
            <person name="Schwartz D.C."/>
            <person name="Wang Y."/>
            <person name="Chen S."/>
        </authorList>
    </citation>
    <scope>NUCLEOTIDE SEQUENCE [LARGE SCALE GENOMIC DNA]</scope>
    <source>
        <strain evidence="2 3">ZZ0214-1</strain>
    </source>
</reference>
<name>A0A2G8S6I5_9APHY</name>
<evidence type="ECO:0000313" key="3">
    <source>
        <dbReference type="Proteomes" id="UP000230002"/>
    </source>
</evidence>
<dbReference type="Proteomes" id="UP000230002">
    <property type="component" value="Unassembled WGS sequence"/>
</dbReference>
<gene>
    <name evidence="2" type="ORF">GSI_09435</name>
</gene>
<comment type="caution">
    <text evidence="2">The sequence shown here is derived from an EMBL/GenBank/DDBJ whole genome shotgun (WGS) entry which is preliminary data.</text>
</comment>
<organism evidence="2 3">
    <name type="scientific">Ganoderma sinense ZZ0214-1</name>
    <dbReference type="NCBI Taxonomy" id="1077348"/>
    <lineage>
        <taxon>Eukaryota</taxon>
        <taxon>Fungi</taxon>
        <taxon>Dikarya</taxon>
        <taxon>Basidiomycota</taxon>
        <taxon>Agaricomycotina</taxon>
        <taxon>Agaricomycetes</taxon>
        <taxon>Polyporales</taxon>
        <taxon>Polyporaceae</taxon>
        <taxon>Ganoderma</taxon>
    </lineage>
</organism>